<feature type="chain" id="PRO_5012983568" description="Sel1 repeat family protein" evidence="1">
    <location>
        <begin position="20"/>
        <end position="448"/>
    </location>
</feature>
<keyword evidence="1" id="KW-0732">Signal</keyword>
<dbReference type="SMART" id="SM00671">
    <property type="entry name" value="SEL1"/>
    <property type="match status" value="7"/>
</dbReference>
<accession>A0A1Y5HIN4</accession>
<dbReference type="InterPro" id="IPR011990">
    <property type="entry name" value="TPR-like_helical_dom_sf"/>
</dbReference>
<dbReference type="PANTHER" id="PTHR45011">
    <property type="entry name" value="DAP3-BINDING CELL DEATH ENHANCER 1"/>
    <property type="match status" value="1"/>
</dbReference>
<name>A0A1Y5HIN4_OLEAN</name>
<dbReference type="Gene3D" id="1.25.40.10">
    <property type="entry name" value="Tetratricopeptide repeat domain"/>
    <property type="match status" value="1"/>
</dbReference>
<dbReference type="Proteomes" id="UP000227088">
    <property type="component" value="Unassembled WGS sequence"/>
</dbReference>
<gene>
    <name evidence="2" type="ORF">A9R00_11340</name>
</gene>
<organism evidence="2 3">
    <name type="scientific">Oleispira antarctica</name>
    <dbReference type="NCBI Taxonomy" id="188908"/>
    <lineage>
        <taxon>Bacteria</taxon>
        <taxon>Pseudomonadati</taxon>
        <taxon>Pseudomonadota</taxon>
        <taxon>Gammaproteobacteria</taxon>
        <taxon>Oceanospirillales</taxon>
        <taxon>Oceanospirillaceae</taxon>
        <taxon>Oleispira</taxon>
    </lineage>
</organism>
<proteinExistence type="predicted"/>
<dbReference type="Pfam" id="PF08238">
    <property type="entry name" value="Sel1"/>
    <property type="match status" value="7"/>
</dbReference>
<evidence type="ECO:0000313" key="2">
    <source>
        <dbReference type="EMBL" id="OUS36860.1"/>
    </source>
</evidence>
<reference evidence="3" key="1">
    <citation type="journal article" date="2017" name="Proc. Natl. Acad. Sci. U.S.A.">
        <title>Simulation of Deepwater Horizon oil plume reveals substrate specialization within a complex community of hydrocarbon degraders.</title>
        <authorList>
            <person name="Hu P."/>
            <person name="Dubinsky E.A."/>
            <person name="Probst A.J."/>
            <person name="Wang J."/>
            <person name="Sieber C.M.K."/>
            <person name="Tom L.M."/>
            <person name="Gardinali P."/>
            <person name="Banfield J.F."/>
            <person name="Atlas R.M."/>
            <person name="Andersen G.L."/>
        </authorList>
    </citation>
    <scope>NUCLEOTIDE SEQUENCE [LARGE SCALE GENOMIC DNA]</scope>
</reference>
<dbReference type="AlphaFoldDB" id="A0A1Y5HIN4"/>
<dbReference type="SUPFAM" id="SSF81901">
    <property type="entry name" value="HCP-like"/>
    <property type="match status" value="2"/>
</dbReference>
<dbReference type="EMBL" id="MABE01000649">
    <property type="protein sequence ID" value="OUS36860.1"/>
    <property type="molecule type" value="Genomic_DNA"/>
</dbReference>
<protein>
    <recommendedName>
        <fullName evidence="4">Sel1 repeat family protein</fullName>
    </recommendedName>
</protein>
<dbReference type="InterPro" id="IPR052748">
    <property type="entry name" value="ISR_Activator"/>
</dbReference>
<feature type="signal peptide" evidence="1">
    <location>
        <begin position="1"/>
        <end position="19"/>
    </location>
</feature>
<dbReference type="PANTHER" id="PTHR45011:SF1">
    <property type="entry name" value="DAP3-BINDING CELL DEATH ENHANCER 1"/>
    <property type="match status" value="1"/>
</dbReference>
<comment type="caution">
    <text evidence="2">The sequence shown here is derived from an EMBL/GenBank/DDBJ whole genome shotgun (WGS) entry which is preliminary data.</text>
</comment>
<evidence type="ECO:0008006" key="4">
    <source>
        <dbReference type="Google" id="ProtNLM"/>
    </source>
</evidence>
<evidence type="ECO:0000256" key="1">
    <source>
        <dbReference type="SAM" id="SignalP"/>
    </source>
</evidence>
<dbReference type="InterPro" id="IPR006597">
    <property type="entry name" value="Sel1-like"/>
</dbReference>
<sequence>MKPWLFLTTLLLSTLTTWADTKEFVRDYTYIAGEVDSKISARQMAMQEVKRELLNEIGTHIYSRIDISGNSKGETDAKQEIRAMTAGFVKVVVLEEKWNGYEFYIKAKMAADPEEILKRIKDLASNDEEKIRLKEQLNKSVKAFEDLRMEMLALKNALEESNSDKEKEKLALAYLQKSKDMSLYELYNKGIDYWFGVKGVDKNYKIAFKWFKKAADLGDSDAQFNLGVIYTSGKGVQQDYKEALYWYKKSADQGHVDAQFNLGIKYEFGEEGFQKNMKQAIYWYQKAADQGNAEAESKLGFLFERGEGVQQDYKEALYWYKKSADQGNSGGQFNLGLGYSQGRFVKKDTKQAFYWLQKAADQGLARAQFHLGLLYAWERGDDKQALYWLQKAADQGNSGGQFFVGDFYENGKAGLQQDHKKMLYWYQKSADQGYQQAIWALKRIALKK</sequence>
<evidence type="ECO:0000313" key="3">
    <source>
        <dbReference type="Proteomes" id="UP000227088"/>
    </source>
</evidence>